<evidence type="ECO:0000313" key="9">
    <source>
        <dbReference type="Proteomes" id="UP000462212"/>
    </source>
</evidence>
<dbReference type="SUPFAM" id="SSF48264">
    <property type="entry name" value="Cytochrome P450"/>
    <property type="match status" value="1"/>
</dbReference>
<keyword evidence="4 5" id="KW-0408">Iron</keyword>
<evidence type="ECO:0000256" key="4">
    <source>
        <dbReference type="ARBA" id="ARBA00023004"/>
    </source>
</evidence>
<evidence type="ECO:0000256" key="2">
    <source>
        <dbReference type="ARBA" id="ARBA00022723"/>
    </source>
</evidence>
<dbReference type="PANTHER" id="PTHR46300">
    <property type="entry name" value="P450, PUTATIVE (EUROFUNG)-RELATED-RELATED"/>
    <property type="match status" value="1"/>
</dbReference>
<feature type="transmembrane region" description="Helical" evidence="7">
    <location>
        <begin position="6"/>
        <end position="25"/>
    </location>
</feature>
<keyword evidence="5 6" id="KW-0349">Heme</keyword>
<keyword evidence="9" id="KW-1185">Reference proteome</keyword>
<evidence type="ECO:0000256" key="7">
    <source>
        <dbReference type="SAM" id="Phobius"/>
    </source>
</evidence>
<dbReference type="PROSITE" id="PS00086">
    <property type="entry name" value="CYTOCHROME_P450"/>
    <property type="match status" value="1"/>
</dbReference>
<dbReference type="AlphaFoldDB" id="A0A8H8RT63"/>
<dbReference type="EMBL" id="QGMJ01000177">
    <property type="protein sequence ID" value="TVY40473.1"/>
    <property type="molecule type" value="Genomic_DNA"/>
</dbReference>
<dbReference type="GO" id="GO:0020037">
    <property type="term" value="F:heme binding"/>
    <property type="evidence" value="ECO:0007669"/>
    <property type="project" value="InterPro"/>
</dbReference>
<dbReference type="InterPro" id="IPR036396">
    <property type="entry name" value="Cyt_P450_sf"/>
</dbReference>
<evidence type="ECO:0000256" key="3">
    <source>
        <dbReference type="ARBA" id="ARBA00023002"/>
    </source>
</evidence>
<protein>
    <submittedName>
        <fullName evidence="8">Cytochrome P450 monooxygenase</fullName>
    </submittedName>
</protein>
<gene>
    <name evidence="8" type="primary">patI_7</name>
    <name evidence="8" type="ORF">LSUB1_G003285</name>
</gene>
<proteinExistence type="inferred from homology"/>
<dbReference type="PRINTS" id="PR00385">
    <property type="entry name" value="P450"/>
</dbReference>
<keyword evidence="6 8" id="KW-0503">Monooxygenase</keyword>
<dbReference type="OrthoDB" id="1103324at2759"/>
<dbReference type="GO" id="GO:0005506">
    <property type="term" value="F:iron ion binding"/>
    <property type="evidence" value="ECO:0007669"/>
    <property type="project" value="InterPro"/>
</dbReference>
<comment type="similarity">
    <text evidence="1 6">Belongs to the cytochrome P450 family.</text>
</comment>
<dbReference type="Proteomes" id="UP000462212">
    <property type="component" value="Unassembled WGS sequence"/>
</dbReference>
<dbReference type="PRINTS" id="PR00463">
    <property type="entry name" value="EP450I"/>
</dbReference>
<dbReference type="GO" id="GO:0004497">
    <property type="term" value="F:monooxygenase activity"/>
    <property type="evidence" value="ECO:0007669"/>
    <property type="project" value="UniProtKB-KW"/>
</dbReference>
<keyword evidence="7" id="KW-0812">Transmembrane</keyword>
<dbReference type="InterPro" id="IPR017972">
    <property type="entry name" value="Cyt_P450_CS"/>
</dbReference>
<dbReference type="InterPro" id="IPR050364">
    <property type="entry name" value="Cytochrome_P450_fung"/>
</dbReference>
<dbReference type="InterPro" id="IPR001128">
    <property type="entry name" value="Cyt_P450"/>
</dbReference>
<keyword evidence="3 6" id="KW-0560">Oxidoreductase</keyword>
<dbReference type="Gene3D" id="1.10.630.10">
    <property type="entry name" value="Cytochrome P450"/>
    <property type="match status" value="1"/>
</dbReference>
<evidence type="ECO:0000256" key="5">
    <source>
        <dbReference type="PIRSR" id="PIRSR602401-1"/>
    </source>
</evidence>
<evidence type="ECO:0000313" key="8">
    <source>
        <dbReference type="EMBL" id="TVY40473.1"/>
    </source>
</evidence>
<dbReference type="PANTHER" id="PTHR46300:SF12">
    <property type="entry name" value="P450, PUTATIVE (EUROFUNG)-RELATED"/>
    <property type="match status" value="1"/>
</dbReference>
<organism evidence="8 9">
    <name type="scientific">Lachnellula subtilissima</name>
    <dbReference type="NCBI Taxonomy" id="602034"/>
    <lineage>
        <taxon>Eukaryota</taxon>
        <taxon>Fungi</taxon>
        <taxon>Dikarya</taxon>
        <taxon>Ascomycota</taxon>
        <taxon>Pezizomycotina</taxon>
        <taxon>Leotiomycetes</taxon>
        <taxon>Helotiales</taxon>
        <taxon>Lachnaceae</taxon>
        <taxon>Lachnellula</taxon>
    </lineage>
</organism>
<reference evidence="8 9" key="1">
    <citation type="submission" date="2018-05" db="EMBL/GenBank/DDBJ databases">
        <title>Genome sequencing and assembly of the regulated plant pathogen Lachnellula willkommii and related sister species for the development of diagnostic species identification markers.</title>
        <authorList>
            <person name="Giroux E."/>
            <person name="Bilodeau G."/>
        </authorList>
    </citation>
    <scope>NUCLEOTIDE SEQUENCE [LARGE SCALE GENOMIC DNA]</scope>
    <source>
        <strain evidence="8 9">CBS 197.66</strain>
    </source>
</reference>
<dbReference type="GO" id="GO:0016705">
    <property type="term" value="F:oxidoreductase activity, acting on paired donors, with incorporation or reduction of molecular oxygen"/>
    <property type="evidence" value="ECO:0007669"/>
    <property type="project" value="InterPro"/>
</dbReference>
<accession>A0A8H8RT63</accession>
<keyword evidence="2 5" id="KW-0479">Metal-binding</keyword>
<comment type="caution">
    <text evidence="8">The sequence shown here is derived from an EMBL/GenBank/DDBJ whole genome shotgun (WGS) entry which is preliminary data.</text>
</comment>
<name>A0A8H8RT63_9HELO</name>
<keyword evidence="7" id="KW-1133">Transmembrane helix</keyword>
<sequence>MELLTNVYICIAFGILACFLLRETFKPKDQKWRLSGPKYNLPPGPKGTPIFGNLFQFLNARRPGGFVPYLSSMRQHGEMTTLHLGSQTWILLNSRRVASDLINKQGKLTTERPYMPIASGLISNGKRTVIRQTAGWTEGRRVMHHLLSGSALRVYGDWQESESLPLLLSYLEQPERWYFHNFHYSTTVLYRLVMGGKLEKTKAELDDYQQITMEFVQNIGRSMIDFFPELDKLPQVLKLWRPYWQKMGQHHRAVFQQWWDPIYAAVCNKTAKPSFVRDTLLHPDVKYKGNEEEAMYLATSVIAAGGDNTRMTLNTFIMAMVSNPAVFARARADIDAICYGDTMRLPGLVDLTRLPYVSAIIKEVLRWRPTVPIVPPHQLTEDLRYGPYMFPKGVSFVLNTIAISQEYDEGDCFKPERWLDGNEDNIVHDLWAFGGGRRICVGYKVAQQALFVAITRMIFCFDMSPNGPLDTKNLNHITVDEPFPIQMKIRSPAHEALILKETAQATKIEAN</sequence>
<dbReference type="CDD" id="cd11065">
    <property type="entry name" value="CYP64-like"/>
    <property type="match status" value="1"/>
</dbReference>
<dbReference type="InterPro" id="IPR002401">
    <property type="entry name" value="Cyt_P450_E_grp-I"/>
</dbReference>
<keyword evidence="7" id="KW-0472">Membrane</keyword>
<evidence type="ECO:0000256" key="1">
    <source>
        <dbReference type="ARBA" id="ARBA00010617"/>
    </source>
</evidence>
<evidence type="ECO:0000256" key="6">
    <source>
        <dbReference type="RuleBase" id="RU000461"/>
    </source>
</evidence>
<comment type="cofactor">
    <cofactor evidence="5">
        <name>heme</name>
        <dbReference type="ChEBI" id="CHEBI:30413"/>
    </cofactor>
</comment>
<feature type="binding site" description="axial binding residue" evidence="5">
    <location>
        <position position="440"/>
    </location>
    <ligand>
        <name>heme</name>
        <dbReference type="ChEBI" id="CHEBI:30413"/>
    </ligand>
    <ligandPart>
        <name>Fe</name>
        <dbReference type="ChEBI" id="CHEBI:18248"/>
    </ligandPart>
</feature>
<dbReference type="Pfam" id="PF00067">
    <property type="entry name" value="p450"/>
    <property type="match status" value="1"/>
</dbReference>